<dbReference type="SMART" id="SM00298">
    <property type="entry name" value="CHROMO"/>
    <property type="match status" value="1"/>
</dbReference>
<dbReference type="Gene3D" id="3.40.50.150">
    <property type="entry name" value="Vaccinia Virus protein VP39"/>
    <property type="match status" value="1"/>
</dbReference>
<dbReference type="EMBL" id="CAJNOH010004784">
    <property type="protein sequence ID" value="CAF1380223.1"/>
    <property type="molecule type" value="Genomic_DNA"/>
</dbReference>
<evidence type="ECO:0000256" key="8">
    <source>
        <dbReference type="ARBA" id="ARBA00023125"/>
    </source>
</evidence>
<dbReference type="InterPro" id="IPR051219">
    <property type="entry name" value="Heterochromatin_chromo-domain"/>
</dbReference>
<dbReference type="Pfam" id="PF01555">
    <property type="entry name" value="N6_N4_Mtase"/>
    <property type="match status" value="1"/>
</dbReference>
<evidence type="ECO:0000256" key="3">
    <source>
        <dbReference type="ARBA" id="ARBA00012185"/>
    </source>
</evidence>
<dbReference type="InterPro" id="IPR002941">
    <property type="entry name" value="DNA_methylase_N4/N6"/>
</dbReference>
<dbReference type="PROSITE" id="PS00093">
    <property type="entry name" value="N4_MTASE"/>
    <property type="match status" value="1"/>
</dbReference>
<comment type="catalytic activity">
    <reaction evidence="10">
        <text>a 2'-deoxycytidine in DNA + S-adenosyl-L-methionine = an N(4)-methyl-2'-deoxycytidine in DNA + S-adenosyl-L-homocysteine + H(+)</text>
        <dbReference type="Rhea" id="RHEA:16857"/>
        <dbReference type="Rhea" id="RHEA-COMP:11369"/>
        <dbReference type="Rhea" id="RHEA-COMP:13674"/>
        <dbReference type="ChEBI" id="CHEBI:15378"/>
        <dbReference type="ChEBI" id="CHEBI:57856"/>
        <dbReference type="ChEBI" id="CHEBI:59789"/>
        <dbReference type="ChEBI" id="CHEBI:85452"/>
        <dbReference type="ChEBI" id="CHEBI:137933"/>
        <dbReference type="EC" id="2.1.1.113"/>
    </reaction>
</comment>
<comment type="caution">
    <text evidence="13">The sequence shown here is derived from an EMBL/GenBank/DDBJ whole genome shotgun (WGS) entry which is preliminary data.</text>
</comment>
<reference evidence="13" key="1">
    <citation type="submission" date="2021-02" db="EMBL/GenBank/DDBJ databases">
        <authorList>
            <person name="Nowell W R."/>
        </authorList>
    </citation>
    <scope>NUCLEOTIDE SEQUENCE</scope>
</reference>
<keyword evidence="9" id="KW-0539">Nucleus</keyword>
<comment type="subcellular location">
    <subcellularLocation>
        <location evidence="1">Nucleus</location>
    </subcellularLocation>
</comment>
<dbReference type="InterPro" id="IPR016197">
    <property type="entry name" value="Chromo-like_dom_sf"/>
</dbReference>
<dbReference type="PRINTS" id="PR00508">
    <property type="entry name" value="S21N4MTFRASE"/>
</dbReference>
<dbReference type="Proteomes" id="UP000663870">
    <property type="component" value="Unassembled WGS sequence"/>
</dbReference>
<keyword evidence="14" id="KW-1185">Reference proteome</keyword>
<proteinExistence type="inferred from homology"/>
<organism evidence="13 14">
    <name type="scientific">Rotaria sordida</name>
    <dbReference type="NCBI Taxonomy" id="392033"/>
    <lineage>
        <taxon>Eukaryota</taxon>
        <taxon>Metazoa</taxon>
        <taxon>Spiralia</taxon>
        <taxon>Gnathifera</taxon>
        <taxon>Rotifera</taxon>
        <taxon>Eurotatoria</taxon>
        <taxon>Bdelloidea</taxon>
        <taxon>Philodinida</taxon>
        <taxon>Philodinidae</taxon>
        <taxon>Rotaria</taxon>
    </lineage>
</organism>
<sequence length="438" mass="51492">MHCTITSNKNIELIDLTKDENIQEEPIINNQCQYIFRILIKNEISSTTNVPKTTHTSINHQQSWTSNIHDDKTKKLKSFINKYLIIDCLKGLQLLPNNSVQCIVTSPPYNKLGLREGRQFKGQIIYDTYDDNMNEDEYQQWQCNLLNEINRVLTPNGSLFYNHKDRRYCKRDYPPENFILRSNLKLYQTIIWDRGSTVNQNSEYFRPNLEKIFWLTKSSINCSSLSPKFYRNKLPECFQSSIWRIAPDRKNLHPAPFPQLLAEICILATTDQGDLVLDPFAGSGTTLVAAVNLKRTFLGFDISKKYQIMFQKRLTNSNTQVNLWEQMFVVEKILDRRIRNGHVEYLLKWKGFDHDQNTWEDKNNLHCPDLLKQFESSLKRYKRKKHAYSTKVNVHKINITSLSEEEPDERSAKRIVKKILSSKKKNLSDLSDDEDYHP</sequence>
<keyword evidence="6" id="KW-0949">S-adenosyl-L-methionine</keyword>
<dbReference type="GO" id="GO:0008170">
    <property type="term" value="F:N-methyltransferase activity"/>
    <property type="evidence" value="ECO:0007669"/>
    <property type="project" value="InterPro"/>
</dbReference>
<dbReference type="GO" id="GO:0032259">
    <property type="term" value="P:methylation"/>
    <property type="evidence" value="ECO:0007669"/>
    <property type="project" value="UniProtKB-KW"/>
</dbReference>
<evidence type="ECO:0000256" key="5">
    <source>
        <dbReference type="ARBA" id="ARBA00022679"/>
    </source>
</evidence>
<dbReference type="GO" id="GO:0003677">
    <property type="term" value="F:DNA binding"/>
    <property type="evidence" value="ECO:0007669"/>
    <property type="project" value="UniProtKB-KW"/>
</dbReference>
<dbReference type="GO" id="GO:0005634">
    <property type="term" value="C:nucleus"/>
    <property type="evidence" value="ECO:0007669"/>
    <property type="project" value="UniProtKB-SubCell"/>
</dbReference>
<dbReference type="AlphaFoldDB" id="A0A816C4F9"/>
<dbReference type="InterPro" id="IPR001091">
    <property type="entry name" value="RM_Methyltransferase"/>
</dbReference>
<evidence type="ECO:0000256" key="9">
    <source>
        <dbReference type="ARBA" id="ARBA00023242"/>
    </source>
</evidence>
<keyword evidence="5" id="KW-0808">Transferase</keyword>
<dbReference type="PRINTS" id="PR00504">
    <property type="entry name" value="CHROMODOMAIN"/>
</dbReference>
<accession>A0A816C4F9</accession>
<evidence type="ECO:0000313" key="14">
    <source>
        <dbReference type="Proteomes" id="UP000663870"/>
    </source>
</evidence>
<keyword evidence="8" id="KW-0238">DNA-binding</keyword>
<evidence type="ECO:0000256" key="10">
    <source>
        <dbReference type="ARBA" id="ARBA00049120"/>
    </source>
</evidence>
<comment type="similarity">
    <text evidence="2">Belongs to the N(4)/N(6)-methyltransferase family. N(4) subfamily.</text>
</comment>
<dbReference type="GO" id="GO:0009307">
    <property type="term" value="P:DNA restriction-modification system"/>
    <property type="evidence" value="ECO:0007669"/>
    <property type="project" value="UniProtKB-KW"/>
</dbReference>
<dbReference type="InterPro" id="IPR000953">
    <property type="entry name" value="Chromo/chromo_shadow_dom"/>
</dbReference>
<keyword evidence="4" id="KW-0489">Methyltransferase</keyword>
<dbReference type="Pfam" id="PF00385">
    <property type="entry name" value="Chromo"/>
    <property type="match status" value="1"/>
</dbReference>
<evidence type="ECO:0000256" key="2">
    <source>
        <dbReference type="ARBA" id="ARBA00010203"/>
    </source>
</evidence>
<evidence type="ECO:0000313" key="13">
    <source>
        <dbReference type="EMBL" id="CAF1615698.1"/>
    </source>
</evidence>
<dbReference type="InterPro" id="IPR017985">
    <property type="entry name" value="MeTrfase_CN4_CS"/>
</dbReference>
<evidence type="ECO:0000256" key="6">
    <source>
        <dbReference type="ARBA" id="ARBA00022691"/>
    </source>
</evidence>
<protein>
    <recommendedName>
        <fullName evidence="3">site-specific DNA-methyltransferase (cytosine-N(4)-specific)</fullName>
        <ecNumber evidence="3">2.1.1.113</ecNumber>
    </recommendedName>
</protein>
<feature type="domain" description="Chromo" evidence="11">
    <location>
        <begin position="328"/>
        <end position="386"/>
    </location>
</feature>
<dbReference type="InterPro" id="IPR029063">
    <property type="entry name" value="SAM-dependent_MTases_sf"/>
</dbReference>
<name>A0A816C4F9_9BILA</name>
<evidence type="ECO:0000256" key="7">
    <source>
        <dbReference type="ARBA" id="ARBA00022747"/>
    </source>
</evidence>
<dbReference type="EC" id="2.1.1.113" evidence="3"/>
<dbReference type="InterPro" id="IPR017984">
    <property type="entry name" value="Chromo_dom_subgr"/>
</dbReference>
<dbReference type="PANTHER" id="PTHR22812">
    <property type="entry name" value="CHROMOBOX PROTEIN"/>
    <property type="match status" value="1"/>
</dbReference>
<evidence type="ECO:0000313" key="12">
    <source>
        <dbReference type="EMBL" id="CAF1380223.1"/>
    </source>
</evidence>
<keyword evidence="7" id="KW-0680">Restriction system</keyword>
<dbReference type="Proteomes" id="UP000663854">
    <property type="component" value="Unassembled WGS sequence"/>
</dbReference>
<gene>
    <name evidence="13" type="ORF">JXQ802_LOCUS49951</name>
    <name evidence="12" type="ORF">PYM288_LOCUS33815</name>
</gene>
<dbReference type="GO" id="GO:0015667">
    <property type="term" value="F:site-specific DNA-methyltransferase (cytosine-N4-specific) activity"/>
    <property type="evidence" value="ECO:0007669"/>
    <property type="project" value="UniProtKB-EC"/>
</dbReference>
<dbReference type="PROSITE" id="PS50013">
    <property type="entry name" value="CHROMO_2"/>
    <property type="match status" value="1"/>
</dbReference>
<dbReference type="CDD" id="cd18631">
    <property type="entry name" value="CD_HP1_like"/>
    <property type="match status" value="1"/>
</dbReference>
<evidence type="ECO:0000256" key="1">
    <source>
        <dbReference type="ARBA" id="ARBA00004123"/>
    </source>
</evidence>
<dbReference type="Gene3D" id="2.40.50.40">
    <property type="match status" value="1"/>
</dbReference>
<dbReference type="SUPFAM" id="SSF53335">
    <property type="entry name" value="S-adenosyl-L-methionine-dependent methyltransferases"/>
    <property type="match status" value="1"/>
</dbReference>
<dbReference type="SUPFAM" id="SSF54160">
    <property type="entry name" value="Chromo domain-like"/>
    <property type="match status" value="1"/>
</dbReference>
<dbReference type="InterPro" id="IPR023780">
    <property type="entry name" value="Chromo_domain"/>
</dbReference>
<dbReference type="PROSITE" id="PS00598">
    <property type="entry name" value="CHROMO_1"/>
    <property type="match status" value="1"/>
</dbReference>
<evidence type="ECO:0000256" key="4">
    <source>
        <dbReference type="ARBA" id="ARBA00022603"/>
    </source>
</evidence>
<dbReference type="EMBL" id="CAJNOL010006236">
    <property type="protein sequence ID" value="CAF1615698.1"/>
    <property type="molecule type" value="Genomic_DNA"/>
</dbReference>
<dbReference type="InterPro" id="IPR023779">
    <property type="entry name" value="Chromodomain_CS"/>
</dbReference>
<evidence type="ECO:0000259" key="11">
    <source>
        <dbReference type="PROSITE" id="PS50013"/>
    </source>
</evidence>